<dbReference type="STRING" id="909613.UO65_0497"/>
<proteinExistence type="predicted"/>
<evidence type="ECO:0000256" key="2">
    <source>
        <dbReference type="ARBA" id="ARBA00022695"/>
    </source>
</evidence>
<dbReference type="GO" id="GO:0016779">
    <property type="term" value="F:nucleotidyltransferase activity"/>
    <property type="evidence" value="ECO:0007669"/>
    <property type="project" value="UniProtKB-KW"/>
</dbReference>
<dbReference type="AlphaFoldDB" id="W7J5A7"/>
<dbReference type="InterPro" id="IPR004821">
    <property type="entry name" value="Cyt_trans-like"/>
</dbReference>
<feature type="domain" description="Cytidyltransferase-like" evidence="3">
    <location>
        <begin position="36"/>
        <end position="138"/>
    </location>
</feature>
<dbReference type="EMBL" id="AYXG01000020">
    <property type="protein sequence ID" value="EWC64171.1"/>
    <property type="molecule type" value="Genomic_DNA"/>
</dbReference>
<keyword evidence="2" id="KW-0548">Nucleotidyltransferase</keyword>
<evidence type="ECO:0000256" key="1">
    <source>
        <dbReference type="ARBA" id="ARBA00022679"/>
    </source>
</evidence>
<dbReference type="PATRIC" id="fig|909613.9.peg.511"/>
<gene>
    <name evidence="4" type="ORF">UO65_0497</name>
</gene>
<comment type="caution">
    <text evidence="4">The sequence shown here is derived from an EMBL/GenBank/DDBJ whole genome shotgun (WGS) entry which is preliminary data.</text>
</comment>
<dbReference type="Proteomes" id="UP000019277">
    <property type="component" value="Unassembled WGS sequence"/>
</dbReference>
<evidence type="ECO:0000313" key="5">
    <source>
        <dbReference type="Proteomes" id="UP000019277"/>
    </source>
</evidence>
<keyword evidence="1 4" id="KW-0808">Transferase</keyword>
<sequence>MFADASNFDVRYVSDYATISQIAEALRVLGMKVVLTSGTFDILHEGHSMYLEAARRFGDFLIVGVDSDEKVRKRKGPWRPAVPEAERLRMLTHQRGVGLVTLKHVDEPRWSLISAVRPDVLVATAETYSAEEIAELEEKYCGHVEVLDRMATVSTSARLRLLQLGLAERMSEHLAERLPDLIHDVIDEFRKT</sequence>
<dbReference type="Gene3D" id="3.40.50.620">
    <property type="entry name" value="HUPs"/>
    <property type="match status" value="1"/>
</dbReference>
<dbReference type="eggNOG" id="COG0615">
    <property type="taxonomic scope" value="Bacteria"/>
</dbReference>
<dbReference type="SUPFAM" id="SSF52374">
    <property type="entry name" value="Nucleotidylyl transferase"/>
    <property type="match status" value="1"/>
</dbReference>
<protein>
    <submittedName>
        <fullName evidence="4">ADP-heptose synthase</fullName>
        <ecNumber evidence="4">2.7.-.-</ecNumber>
    </submittedName>
</protein>
<dbReference type="Pfam" id="PF01467">
    <property type="entry name" value="CTP_transf_like"/>
    <property type="match status" value="1"/>
</dbReference>
<dbReference type="PANTHER" id="PTHR43793">
    <property type="entry name" value="FAD SYNTHASE"/>
    <property type="match status" value="1"/>
</dbReference>
<dbReference type="InterPro" id="IPR014729">
    <property type="entry name" value="Rossmann-like_a/b/a_fold"/>
</dbReference>
<keyword evidence="5" id="KW-1185">Reference proteome</keyword>
<accession>W7J5A7</accession>
<evidence type="ECO:0000313" key="4">
    <source>
        <dbReference type="EMBL" id="EWC64171.1"/>
    </source>
</evidence>
<organism evidence="4 5">
    <name type="scientific">Actinokineospora spheciospongiae</name>
    <dbReference type="NCBI Taxonomy" id="909613"/>
    <lineage>
        <taxon>Bacteria</taxon>
        <taxon>Bacillati</taxon>
        <taxon>Actinomycetota</taxon>
        <taxon>Actinomycetes</taxon>
        <taxon>Pseudonocardiales</taxon>
        <taxon>Pseudonocardiaceae</taxon>
        <taxon>Actinokineospora</taxon>
    </lineage>
</organism>
<dbReference type="EC" id="2.7.-.-" evidence="4"/>
<reference evidence="4 5" key="1">
    <citation type="journal article" date="2014" name="Genome Announc.">
        <title>Draft Genome Sequence of the Antitrypanosomally Active Sponge-Associated Bacterium Actinokineospora sp. Strain EG49.</title>
        <authorList>
            <person name="Harjes J."/>
            <person name="Ryu T."/>
            <person name="Abdelmohsen U.R."/>
            <person name="Moitinho-Silva L."/>
            <person name="Horn H."/>
            <person name="Ravasi T."/>
            <person name="Hentschel U."/>
        </authorList>
    </citation>
    <scope>NUCLEOTIDE SEQUENCE [LARGE SCALE GENOMIC DNA]</scope>
    <source>
        <strain evidence="4 5">EG49</strain>
    </source>
</reference>
<dbReference type="InterPro" id="IPR050385">
    <property type="entry name" value="Archaeal_FAD_synthase"/>
</dbReference>
<dbReference type="PANTHER" id="PTHR43793:SF2">
    <property type="entry name" value="BIFUNCTIONAL PROTEIN HLDE"/>
    <property type="match status" value="1"/>
</dbReference>
<name>W7J5A7_9PSEU</name>
<evidence type="ECO:0000259" key="3">
    <source>
        <dbReference type="Pfam" id="PF01467"/>
    </source>
</evidence>
<dbReference type="NCBIfam" id="TIGR00125">
    <property type="entry name" value="cyt_tran_rel"/>
    <property type="match status" value="1"/>
</dbReference>